<evidence type="ECO:0000313" key="2">
    <source>
        <dbReference type="EMBL" id="KLE01854.1"/>
    </source>
</evidence>
<dbReference type="Pfam" id="PF13708">
    <property type="entry name" value="DUF4942"/>
    <property type="match status" value="1"/>
</dbReference>
<dbReference type="AlphaFoldDB" id="A0A0G9K5P2"/>
<accession>A0A0G9K5P2</accession>
<dbReference type="EMBL" id="JAIQ01000051">
    <property type="protein sequence ID" value="KLE01854.1"/>
    <property type="molecule type" value="Genomic_DNA"/>
</dbReference>
<dbReference type="InterPro" id="IPR002052">
    <property type="entry name" value="DNA_methylase_N6_adenine_CS"/>
</dbReference>
<sequence length="905" mass="106852">MHARFRTGEKSEIISNTYLSLSTREIIETLYWDINGRKSGEECFRGHYLKISLLDIGAGNCKLFNTFKDIAESQPLLDEFVYRRIDNAEFYKECTLIKVKGLENYHTKIRCEYKHPKEGLEDRVIGFDQFMIMFENSNIENIDLSELEYTREKFDVSEKEIFLEMVEKYEKPKYERSEDERLVNRIYFREYKAIEKSQILIDNMPKEVFVIGTDFHEQTLLDKKADYIFCNPPYSEYSQWSEKIIKEATASTIYLVIPQRWGNQKNILAAIKKRDATVTVVGKFDFLESEDRKARAKVVLLKIKIDVKQSDPFKIWFDEAFKIDAPEDEYKYSFHRDYENKEKQRKETIENQIVKAGDLVSALVELYNQELNKYMRNYKLIGELDSDVLKELKVNVRDLLESLKDKIQGLKNLYWGEIFSNLKDITSRLTKKSRERLLTTLRENSNIDFTASNIRSVVIWVIKNAPKYYDNQLLEVYDNLSNAENARAYVSDKRFASDDWRYLKGVKHCLDYRIVVRGYRADWDDRNNKLSDGQMEYIQDLIVIAKNFGFNVEEYGNSFWLKHKYNITTVPNYKEPFKVGDKTLIGKIKEVYFHTNIPNENKKRVMEKDGISYVYDKDLEECFYQYKIADSYYHQNAIYNENDVLTTVVGHKNGNVHFQINQEFMKIFNLEAGRLKGWLKSPQEAAEELEISLEEATSCWKSNFTLLPKDLAIMLPHFSKLNEVKEVIPKVVKNIEDEDLESEMYLKLIEDLLEIYDDGTLYGKNGYKGSIGYSITNHFTDLTEDYKSGKYEGLSRSVIYTNSDFKRKPIGLEIYRTKFVDKTPYVRIEDSKKFVPIEDFEEFVKTNRNICLIEELSYKFRDLINSQPKNSLLLNIETKNVTEKEIVEINNVEVKFKETTIFDYL</sequence>
<dbReference type="GO" id="GO:0032259">
    <property type="term" value="P:methylation"/>
    <property type="evidence" value="ECO:0007669"/>
    <property type="project" value="InterPro"/>
</dbReference>
<protein>
    <recommendedName>
        <fullName evidence="1">DUF4942 domain-containing protein</fullName>
    </recommendedName>
</protein>
<dbReference type="InterPro" id="IPR031339">
    <property type="entry name" value="DUF4942"/>
</dbReference>
<name>A0A0G9K5P2_9BACT</name>
<dbReference type="SUPFAM" id="SSF53335">
    <property type="entry name" value="S-adenosyl-L-methionine-dependent methyltransferases"/>
    <property type="match status" value="1"/>
</dbReference>
<evidence type="ECO:0000313" key="3">
    <source>
        <dbReference type="Proteomes" id="UP000035514"/>
    </source>
</evidence>
<evidence type="ECO:0000259" key="1">
    <source>
        <dbReference type="Pfam" id="PF13708"/>
    </source>
</evidence>
<organism evidence="2 3">
    <name type="scientific">Aliarcobacter butzleri L348</name>
    <dbReference type="NCBI Taxonomy" id="1447256"/>
    <lineage>
        <taxon>Bacteria</taxon>
        <taxon>Pseudomonadati</taxon>
        <taxon>Campylobacterota</taxon>
        <taxon>Epsilonproteobacteria</taxon>
        <taxon>Campylobacterales</taxon>
        <taxon>Arcobacteraceae</taxon>
        <taxon>Aliarcobacter</taxon>
    </lineage>
</organism>
<dbReference type="PATRIC" id="fig|1447256.3.peg.425"/>
<dbReference type="PROSITE" id="PS00092">
    <property type="entry name" value="N6_MTASE"/>
    <property type="match status" value="1"/>
</dbReference>
<proteinExistence type="predicted"/>
<dbReference type="GO" id="GO:0008168">
    <property type="term" value="F:methyltransferase activity"/>
    <property type="evidence" value="ECO:0007669"/>
    <property type="project" value="InterPro"/>
</dbReference>
<gene>
    <name evidence="2" type="ORF">AA20_02200</name>
</gene>
<dbReference type="InterPro" id="IPR029063">
    <property type="entry name" value="SAM-dependent_MTases_sf"/>
</dbReference>
<dbReference type="GO" id="GO:0003676">
    <property type="term" value="F:nucleic acid binding"/>
    <property type="evidence" value="ECO:0007669"/>
    <property type="project" value="InterPro"/>
</dbReference>
<reference evidence="2 3" key="1">
    <citation type="submission" date="2014-01" db="EMBL/GenBank/DDBJ databases">
        <title>Development of a Comparative Genomic Fingerprinting Assay for High Resolution Genotyping of Arcobacter butzleri.</title>
        <authorList>
            <person name="Webb A.L."/>
            <person name="Inglis G.D."/>
            <person name="Kruczkiewicz P."/>
            <person name="Selinger L.B."/>
            <person name="Taboada E.N."/>
        </authorList>
    </citation>
    <scope>NUCLEOTIDE SEQUENCE [LARGE SCALE GENOMIC DNA]</scope>
    <source>
        <strain evidence="2 3">L348</strain>
    </source>
</reference>
<dbReference type="Proteomes" id="UP000035514">
    <property type="component" value="Unassembled WGS sequence"/>
</dbReference>
<feature type="domain" description="DUF4942" evidence="1">
    <location>
        <begin position="409"/>
        <end position="541"/>
    </location>
</feature>
<dbReference type="RefSeq" id="WP_052943021.1">
    <property type="nucleotide sequence ID" value="NZ_JAIQ01000051.1"/>
</dbReference>
<comment type="caution">
    <text evidence="2">The sequence shown here is derived from an EMBL/GenBank/DDBJ whole genome shotgun (WGS) entry which is preliminary data.</text>
</comment>